<reference evidence="1 2" key="1">
    <citation type="submission" date="2018-11" db="EMBL/GenBank/DDBJ databases">
        <title>Genomic Encyclopedia of Type Strains, Phase IV (KMG-IV): sequencing the most valuable type-strain genomes for metagenomic binning, comparative biology and taxonomic classification.</title>
        <authorList>
            <person name="Goeker M."/>
        </authorList>
    </citation>
    <scope>NUCLEOTIDE SEQUENCE [LARGE SCALE GENOMIC DNA]</scope>
    <source>
        <strain evidence="1 2">DSM 21945</strain>
    </source>
</reference>
<dbReference type="RefSeq" id="WP_123421391.1">
    <property type="nucleotide sequence ID" value="NZ_RJUL01000004.1"/>
</dbReference>
<dbReference type="Proteomes" id="UP000268033">
    <property type="component" value="Unassembled WGS sequence"/>
</dbReference>
<accession>A0A3N1PHN7</accession>
<dbReference type="EMBL" id="RJUL01000004">
    <property type="protein sequence ID" value="ROQ27579.1"/>
    <property type="molecule type" value="Genomic_DNA"/>
</dbReference>
<organism evidence="1 2">
    <name type="scientific">Gallaecimonas pentaromativorans</name>
    <dbReference type="NCBI Taxonomy" id="584787"/>
    <lineage>
        <taxon>Bacteria</taxon>
        <taxon>Pseudomonadati</taxon>
        <taxon>Pseudomonadota</taxon>
        <taxon>Gammaproteobacteria</taxon>
        <taxon>Enterobacterales</taxon>
        <taxon>Gallaecimonadaceae</taxon>
        <taxon>Gallaecimonas</taxon>
    </lineage>
</organism>
<comment type="caution">
    <text evidence="1">The sequence shown here is derived from an EMBL/GenBank/DDBJ whole genome shotgun (WGS) entry which is preliminary data.</text>
</comment>
<gene>
    <name evidence="1" type="ORF">EDC28_104230</name>
</gene>
<keyword evidence="2" id="KW-1185">Reference proteome</keyword>
<sequence>MATLMLRDVDDLLVEQLKKLYGEATASKAFLAAGARAPILHEECNRLMGELKEARELIVDLVRSSQALALSEARHAESLQALKKFVHWGDGGNAPM</sequence>
<name>A0A3N1PHN7_9GAMM</name>
<evidence type="ECO:0000313" key="1">
    <source>
        <dbReference type="EMBL" id="ROQ27579.1"/>
    </source>
</evidence>
<dbReference type="AlphaFoldDB" id="A0A3N1PHN7"/>
<protein>
    <submittedName>
        <fullName evidence="1">Uncharacterized protein</fullName>
    </submittedName>
</protein>
<evidence type="ECO:0000313" key="2">
    <source>
        <dbReference type="Proteomes" id="UP000268033"/>
    </source>
</evidence>
<proteinExistence type="predicted"/>